<name>A0A0F9M8F1_9ZZZZ</name>
<proteinExistence type="predicted"/>
<evidence type="ECO:0000313" key="1">
    <source>
        <dbReference type="EMBL" id="KKM72920.1"/>
    </source>
</evidence>
<protein>
    <submittedName>
        <fullName evidence="1">Uncharacterized protein</fullName>
    </submittedName>
</protein>
<reference evidence="1" key="1">
    <citation type="journal article" date="2015" name="Nature">
        <title>Complex archaea that bridge the gap between prokaryotes and eukaryotes.</title>
        <authorList>
            <person name="Spang A."/>
            <person name="Saw J.H."/>
            <person name="Jorgensen S.L."/>
            <person name="Zaremba-Niedzwiedzka K."/>
            <person name="Martijn J."/>
            <person name="Lind A.E."/>
            <person name="van Eijk R."/>
            <person name="Schleper C."/>
            <person name="Guy L."/>
            <person name="Ettema T.J."/>
        </authorList>
    </citation>
    <scope>NUCLEOTIDE SEQUENCE</scope>
</reference>
<organism evidence="1">
    <name type="scientific">marine sediment metagenome</name>
    <dbReference type="NCBI Taxonomy" id="412755"/>
    <lineage>
        <taxon>unclassified sequences</taxon>
        <taxon>metagenomes</taxon>
        <taxon>ecological metagenomes</taxon>
    </lineage>
</organism>
<dbReference type="AlphaFoldDB" id="A0A0F9M8F1"/>
<dbReference type="EMBL" id="LAZR01009385">
    <property type="protein sequence ID" value="KKM72920.1"/>
    <property type="molecule type" value="Genomic_DNA"/>
</dbReference>
<comment type="caution">
    <text evidence="1">The sequence shown here is derived from an EMBL/GenBank/DDBJ whole genome shotgun (WGS) entry which is preliminary data.</text>
</comment>
<accession>A0A0F9M8F1</accession>
<gene>
    <name evidence="1" type="ORF">LCGC14_1415730</name>
</gene>
<sequence length="789" mass="81573">MGYASLIKDNNWNSIRWAINKLDTKLGSNSSPTFVEIALTGATDHGLLLGAGTDPLTSLAVAANGEIPIGSAGADPILATITGTANQVISTPGVGSITLSLPQNIHTGASPTFAGGTFTGVVTGISPIVGEHFATKEYVDMAIGTELDFFLSDTASGIGSNYLMYEQETGEGQSTLTTAAAYPSGLGVGDDQLVFSFLTEAGHPNILYLRDGIYDAHLHLNNNTGNKPTIIYWTLSYVDADGSANETLVVVSELSNEITDSDTAYNLHAVLSPEVSILATKRLLVKIYANVSSGGGNSVITLTMEGTTDSHVTIEAPSSIWQRHGIVLDDINTVGQVGADSEFLVGTGAGVFAWESGATARTSIGLGTGDSPTFNTLILATIVAESSDVDKFLVHGGGSFIKYRTGTQVLSDIGAATSGHNHSGVYEPADAGLTSLAGLTYVSDSFIKVTATDIYAIRTLSEVRTDLGLVIGTDVLAYDVGLADLAGVAMQVDRYYYTSGDNVHVAGTITSAGRAILDDANAAAQATTLGLGVGDSPTFVSVTLTGLLNLPATTSSVGQLKIDSAVILHTFHHPTGDTVVPDGHNIFLGEDAGNYTLGSTATNAQEGSYNVCVSYQSSPALTTGYKNVLISSTSGLQSGFQNVALGYQALNACVTQWNNMAIGTAALGALTLGTDTIAIGTIAALYQANGSTILTSSYFSVYIGSDTRGKDNSDFNTIVIGYQAIGIGANKIRLGNTSITQTQLSGSLSIGEIAAAPADTGGYGQLWIKNTSPGQLWFTDDLGTDTRIV</sequence>